<accession>A0A502G4A1</accession>
<dbReference type="GO" id="GO:0004175">
    <property type="term" value="F:endopeptidase activity"/>
    <property type="evidence" value="ECO:0007669"/>
    <property type="project" value="TreeGrafter"/>
</dbReference>
<dbReference type="InterPro" id="IPR006311">
    <property type="entry name" value="TAT_signal"/>
</dbReference>
<keyword evidence="3" id="KW-1185">Reference proteome</keyword>
<feature type="domain" description="Tail specific protease" evidence="1">
    <location>
        <begin position="259"/>
        <end position="472"/>
    </location>
</feature>
<reference evidence="2 3" key="1">
    <citation type="journal article" date="2019" name="Environ. Microbiol.">
        <title>Species interactions and distinct microbial communities in high Arctic permafrost affected cryosols are associated with the CH4 and CO2 gas fluxes.</title>
        <authorList>
            <person name="Altshuler I."/>
            <person name="Hamel J."/>
            <person name="Turney S."/>
            <person name="Magnuson E."/>
            <person name="Levesque R."/>
            <person name="Greer C."/>
            <person name="Whyte L.G."/>
        </authorList>
    </citation>
    <scope>NUCLEOTIDE SEQUENCE [LARGE SCALE GENOMIC DNA]</scope>
    <source>
        <strain evidence="2 3">E6.1</strain>
    </source>
</reference>
<evidence type="ECO:0000313" key="3">
    <source>
        <dbReference type="Proteomes" id="UP000319931"/>
    </source>
</evidence>
<gene>
    <name evidence="2" type="ORF">EAH76_02155</name>
</gene>
<dbReference type="PANTHER" id="PTHR32060:SF30">
    <property type="entry name" value="CARBOXY-TERMINAL PROCESSING PROTEASE CTPA"/>
    <property type="match status" value="1"/>
</dbReference>
<dbReference type="GO" id="GO:0008236">
    <property type="term" value="F:serine-type peptidase activity"/>
    <property type="evidence" value="ECO:0007669"/>
    <property type="project" value="InterPro"/>
</dbReference>
<dbReference type="InterPro" id="IPR029045">
    <property type="entry name" value="ClpP/crotonase-like_dom_sf"/>
</dbReference>
<dbReference type="GO" id="GO:0030288">
    <property type="term" value="C:outer membrane-bounded periplasmic space"/>
    <property type="evidence" value="ECO:0007669"/>
    <property type="project" value="TreeGrafter"/>
</dbReference>
<dbReference type="InterPro" id="IPR005151">
    <property type="entry name" value="Tail-specific_protease"/>
</dbReference>
<organism evidence="2 3">
    <name type="scientific">Sphingomonas glacialis</name>
    <dbReference type="NCBI Taxonomy" id="658225"/>
    <lineage>
        <taxon>Bacteria</taxon>
        <taxon>Pseudomonadati</taxon>
        <taxon>Pseudomonadota</taxon>
        <taxon>Alphaproteobacteria</taxon>
        <taxon>Sphingomonadales</taxon>
        <taxon>Sphingomonadaceae</taxon>
        <taxon>Sphingomonas</taxon>
    </lineage>
</organism>
<protein>
    <submittedName>
        <fullName evidence="2">Peptidase S41</fullName>
    </submittedName>
</protein>
<dbReference type="GO" id="GO:0006508">
    <property type="term" value="P:proteolysis"/>
    <property type="evidence" value="ECO:0007669"/>
    <property type="project" value="InterPro"/>
</dbReference>
<dbReference type="Pfam" id="PF03572">
    <property type="entry name" value="Peptidase_S41"/>
    <property type="match status" value="1"/>
</dbReference>
<dbReference type="AlphaFoldDB" id="A0A502G4A1"/>
<dbReference type="OrthoDB" id="5480566at2"/>
<dbReference type="Proteomes" id="UP000319931">
    <property type="component" value="Unassembled WGS sequence"/>
</dbReference>
<dbReference type="SUPFAM" id="SSF52096">
    <property type="entry name" value="ClpP/crotonase"/>
    <property type="match status" value="1"/>
</dbReference>
<name>A0A502G4A1_9SPHN</name>
<evidence type="ECO:0000313" key="2">
    <source>
        <dbReference type="EMBL" id="TPG56382.1"/>
    </source>
</evidence>
<dbReference type="PROSITE" id="PS51318">
    <property type="entry name" value="TAT"/>
    <property type="match status" value="1"/>
</dbReference>
<dbReference type="GO" id="GO:0007165">
    <property type="term" value="P:signal transduction"/>
    <property type="evidence" value="ECO:0007669"/>
    <property type="project" value="TreeGrafter"/>
</dbReference>
<dbReference type="Gene3D" id="3.90.226.10">
    <property type="entry name" value="2-enoyl-CoA Hydratase, Chain A, domain 1"/>
    <property type="match status" value="1"/>
</dbReference>
<sequence>MSFLLSRRSLLRGAGALGVAALARPIAAAPSPRDFRADAALLAHAYRSLHPGLLRYAGPAAWKVRFAALDRALERAQTLDQVYLAFARITAAVRCGHSYPNFYNQSDTIRTALFERRDKLPFLFRWIGERMIVTRDLSGTALAPGTEIHTIEGTDARLLLRGLMPLARADGHNDAKRRQILALNAVDRFQAFDIYLPMQRPELVARGSVRLLATQPNGLSRHLELPLMTLAERRAAVPPIDDKPKDAILWSLERKPGGIACLTMPSWSVYNGSWDWRAWLETQLDTIASDGTRALIIDLRGNEGGLDCGNPILARLVDRAIVPVRTARRVRARRVPDDLRPHVDTWDRSFYDWGDRASGPRPDGYYDLTERDGDANGAMTIRPEGKRFRGKVVVVIDASNSSATFGFVQCLKTSGLATLVGAPTGGNRRGINGGAFLFVRLPASGIEIDLPLIGYFPPSAQPDAGIVPDLHVEDSPDDIASGFDRAMAVASRAALSEP</sequence>
<dbReference type="EMBL" id="RCZC01000001">
    <property type="protein sequence ID" value="TPG56382.1"/>
    <property type="molecule type" value="Genomic_DNA"/>
</dbReference>
<proteinExistence type="predicted"/>
<dbReference type="PANTHER" id="PTHR32060">
    <property type="entry name" value="TAIL-SPECIFIC PROTEASE"/>
    <property type="match status" value="1"/>
</dbReference>
<comment type="caution">
    <text evidence="2">The sequence shown here is derived from an EMBL/GenBank/DDBJ whole genome shotgun (WGS) entry which is preliminary data.</text>
</comment>
<evidence type="ECO:0000259" key="1">
    <source>
        <dbReference type="Pfam" id="PF03572"/>
    </source>
</evidence>